<name>F2R076_KOMPC</name>
<dbReference type="HOGENOM" id="CLU_660747_0_0_1"/>
<dbReference type="Proteomes" id="UP000006853">
    <property type="component" value="Chromosome 4"/>
</dbReference>
<proteinExistence type="predicted"/>
<dbReference type="EMBL" id="FR839631">
    <property type="protein sequence ID" value="CCA41054.1"/>
    <property type="molecule type" value="Genomic_DNA"/>
</dbReference>
<reference evidence="2 3" key="1">
    <citation type="journal article" date="2011" name="J. Biotechnol.">
        <title>High-quality genome sequence of Pichia pastoris CBS7435.</title>
        <authorList>
            <person name="Kuberl A."/>
            <person name="Schneider J."/>
            <person name="Thallinger G.G."/>
            <person name="Anderl I."/>
            <person name="Wibberg D."/>
            <person name="Hajek T."/>
            <person name="Jaenicke S."/>
            <person name="Brinkrolf K."/>
            <person name="Goesmann A."/>
            <person name="Szczepanowski R."/>
            <person name="Puhler A."/>
            <person name="Schwab H."/>
            <person name="Glieder A."/>
            <person name="Pichler H."/>
        </authorList>
    </citation>
    <scope>NUCLEOTIDE SEQUENCE [LARGE SCALE GENOMIC DNA]</scope>
    <source>
        <strain evidence="3">ATCC 76273 / CBS 7435 / CECT 11047 / NRRL Y-11430 / Wegner 21-1</strain>
    </source>
</reference>
<feature type="compositionally biased region" description="Basic and acidic residues" evidence="1">
    <location>
        <begin position="64"/>
        <end position="74"/>
    </location>
</feature>
<evidence type="ECO:0000256" key="1">
    <source>
        <dbReference type="SAM" id="MobiDB-lite"/>
    </source>
</evidence>
<feature type="region of interest" description="Disordered" evidence="1">
    <location>
        <begin position="48"/>
        <end position="91"/>
    </location>
</feature>
<feature type="compositionally biased region" description="Polar residues" evidence="1">
    <location>
        <begin position="52"/>
        <end position="63"/>
    </location>
</feature>
<evidence type="ECO:0000313" key="3">
    <source>
        <dbReference type="Proteomes" id="UP000006853"/>
    </source>
</evidence>
<dbReference type="AlphaFoldDB" id="F2R076"/>
<gene>
    <name evidence="2" type="ordered locus">PP7435_Chr4-0903</name>
</gene>
<reference key="2">
    <citation type="submission" date="2011-04" db="EMBL/GenBank/DDBJ databases">
        <title>High-quality genome sequence of Pichia pastoris CBS 7435.</title>
        <authorList>
            <person name="Kueberl A."/>
            <person name="Schneider J."/>
            <person name="Thallinger G.G."/>
            <person name="Anderl I."/>
            <person name="Wibberg D."/>
            <person name="Hajek T."/>
            <person name="Jaenicke S."/>
            <person name="Brinkrolf K."/>
            <person name="Goesmann A."/>
            <person name="Szczepanowski R."/>
            <person name="Puehler A."/>
            <person name="Schwab H."/>
            <person name="Glieder A."/>
            <person name="Pichler H."/>
        </authorList>
    </citation>
    <scope>NUCLEOTIDE SEQUENCE</scope>
    <source>
        <strain>CBS 7435</strain>
    </source>
</reference>
<keyword evidence="3" id="KW-1185">Reference proteome</keyword>
<evidence type="ECO:0000313" key="2">
    <source>
        <dbReference type="EMBL" id="CCA41054.1"/>
    </source>
</evidence>
<accession>F2R076</accession>
<sequence>MYPVSIPSLNSSHEVGKEQLVDPLSLANVIQYQSTFLHGTQSHVIEHRSLSSKDQTSMSFDNNDFQRHNSDTNLRRRKSKKAASELNRNFSTGSKASGYSYKVSRRKPLHNYEPSWRKHSKKPTTHPNFSTKEQLYRVIERLNLKDRQLAIFSPHGPSTAPACILQYETEAYKSIVQPNPKLKKKVKQLSFDKNQVAVLSVDSHEANLEKYQKILNYPSPQTSGSEEMMMYSPGVPKASNFIDPALITPPPSPEPAFTPRRRLLKQVPHSHFWIQNEDSFEVFQARLFRLHATSTLQLLSYIDQNPEVTFHFSTFFQDVILPDRMYQFPGENLKEFVVLSGREAVDQYSKLRILLTIYLRRIAAGRICLGLLNQLSNSDEGKIDQILLHNLIARVRPIYGDKVLTDLGIKLKHSNL</sequence>
<protein>
    <submittedName>
        <fullName evidence="2">Uncharacterized protein</fullName>
    </submittedName>
</protein>
<reference evidence="2 3" key="3">
    <citation type="journal article" date="2016" name="FEMS Yeast Res.">
        <title>Curation of the genome annotation of Pichia pastoris (Komagataella phaffii) CBS7435 from gene level to protein function.</title>
        <authorList>
            <person name="Valli M."/>
            <person name="Tatto N.E."/>
            <person name="Peymann A."/>
            <person name="Gruber C."/>
            <person name="Landes N."/>
            <person name="Ekker H."/>
            <person name="Thallinger G.G."/>
            <person name="Mattanovich D."/>
            <person name="Gasser B."/>
            <person name="Graf A.B."/>
        </authorList>
    </citation>
    <scope>GENOME REANNOTATION</scope>
    <source>
        <strain evidence="2 3">ATCC 76273 / CBS 7435 / CECT 11047 / NRRL Y-11430 / Wegner 21-1</strain>
    </source>
</reference>
<organism evidence="2 3">
    <name type="scientific">Komagataella phaffii (strain ATCC 76273 / CBS 7435 / CECT 11047 / NRRL Y-11430 / Wegner 21-1)</name>
    <name type="common">Yeast</name>
    <name type="synonym">Pichia pastoris</name>
    <dbReference type="NCBI Taxonomy" id="981350"/>
    <lineage>
        <taxon>Eukaryota</taxon>
        <taxon>Fungi</taxon>
        <taxon>Dikarya</taxon>
        <taxon>Ascomycota</taxon>
        <taxon>Saccharomycotina</taxon>
        <taxon>Pichiomycetes</taxon>
        <taxon>Pichiales</taxon>
        <taxon>Pichiaceae</taxon>
        <taxon>Komagataella</taxon>
    </lineage>
</organism>